<evidence type="ECO:0000256" key="2">
    <source>
        <dbReference type="ARBA" id="ARBA00023002"/>
    </source>
</evidence>
<comment type="similarity">
    <text evidence="1 3">Belongs to the short-chain dehydrogenases/reductases (SDR) family.</text>
</comment>
<dbReference type="InterPro" id="IPR036291">
    <property type="entry name" value="NAD(P)-bd_dom_sf"/>
</dbReference>
<dbReference type="SUPFAM" id="SSF51735">
    <property type="entry name" value="NAD(P)-binding Rossmann-fold domains"/>
    <property type="match status" value="1"/>
</dbReference>
<dbReference type="PANTHER" id="PTHR44196:SF1">
    <property type="entry name" value="DEHYDROGENASE_REDUCTASE SDR FAMILY MEMBER 7B"/>
    <property type="match status" value="1"/>
</dbReference>
<dbReference type="Gene3D" id="3.40.50.720">
    <property type="entry name" value="NAD(P)-binding Rossmann-like Domain"/>
    <property type="match status" value="1"/>
</dbReference>
<dbReference type="GO" id="GO:0004316">
    <property type="term" value="F:3-oxoacyl-[acyl-carrier-protein] reductase (NADPH) activity"/>
    <property type="evidence" value="ECO:0007669"/>
    <property type="project" value="UniProtKB-EC"/>
</dbReference>
<dbReference type="PRINTS" id="PR00081">
    <property type="entry name" value="GDHRDH"/>
</dbReference>
<accession>A0A1R4B6L7</accession>
<proteinExistence type="inferred from homology"/>
<gene>
    <name evidence="4" type="primary">fabG_2</name>
    <name evidence="4" type="ORF">VPAL9027_02557</name>
</gene>
<dbReference type="PRINTS" id="PR00080">
    <property type="entry name" value="SDRFAMILY"/>
</dbReference>
<dbReference type="CDD" id="cd05233">
    <property type="entry name" value="SDR_c"/>
    <property type="match status" value="1"/>
</dbReference>
<keyword evidence="5" id="KW-1185">Reference proteome</keyword>
<dbReference type="PANTHER" id="PTHR44196">
    <property type="entry name" value="DEHYDROGENASE/REDUCTASE SDR FAMILY MEMBER 7B"/>
    <property type="match status" value="1"/>
</dbReference>
<dbReference type="STRING" id="1918946.VPAL9027_02557"/>
<name>A0A1R4B6L7_9VIBR</name>
<dbReference type="Pfam" id="PF00106">
    <property type="entry name" value="adh_short"/>
    <property type="match status" value="1"/>
</dbReference>
<evidence type="ECO:0000256" key="1">
    <source>
        <dbReference type="ARBA" id="ARBA00006484"/>
    </source>
</evidence>
<dbReference type="AlphaFoldDB" id="A0A1R4B6L7"/>
<evidence type="ECO:0000313" key="4">
    <source>
        <dbReference type="EMBL" id="SJL84567.1"/>
    </source>
</evidence>
<sequence>MELQNKRVLLTGACGGIGSVIAQLLAKKGTRLLLVGRSAEKLETLKATLAKSDNHQIIVADLLTSSGVDALNIAAHRHAEQCGIDIVINNAGYNQFEWLCHRQPNDVIDEVFINLTSPMLLAQSSIHWLNRPGIILNVGSTLGSIGHPGYSAYCAAKAGLHRFSEALDRELSDEGVRVLYLAPRTTTTALNTSLVQEMNAALGNRSDDPSIVAEHVVAVIEQEIAQRWIGSPEKWFVKINQWFPSLVGRQLQKQKQTMKRFLQRHHTSN</sequence>
<dbReference type="OrthoDB" id="7301144at2"/>
<dbReference type="RefSeq" id="WP_077314922.1">
    <property type="nucleotide sequence ID" value="NZ_AP024888.1"/>
</dbReference>
<organism evidence="4 5">
    <name type="scientific">Vibrio palustris</name>
    <dbReference type="NCBI Taxonomy" id="1918946"/>
    <lineage>
        <taxon>Bacteria</taxon>
        <taxon>Pseudomonadati</taxon>
        <taxon>Pseudomonadota</taxon>
        <taxon>Gammaproteobacteria</taxon>
        <taxon>Vibrionales</taxon>
        <taxon>Vibrionaceae</taxon>
        <taxon>Vibrio</taxon>
    </lineage>
</organism>
<reference evidence="4 5" key="1">
    <citation type="submission" date="2017-02" db="EMBL/GenBank/DDBJ databases">
        <authorList>
            <person name="Peterson S.W."/>
        </authorList>
    </citation>
    <scope>NUCLEOTIDE SEQUENCE [LARGE SCALE GENOMIC DNA]</scope>
    <source>
        <strain evidence="4 5">CECT 9027</strain>
    </source>
</reference>
<dbReference type="NCBIfam" id="NF006565">
    <property type="entry name" value="PRK09072.1"/>
    <property type="match status" value="1"/>
</dbReference>
<protein>
    <submittedName>
        <fullName evidence="4">3-oxoacyl-[acyl-carrier-protein] reductase FabG</fullName>
        <ecNumber evidence="4">1.1.1.100</ecNumber>
    </submittedName>
</protein>
<dbReference type="GO" id="GO:0016020">
    <property type="term" value="C:membrane"/>
    <property type="evidence" value="ECO:0007669"/>
    <property type="project" value="TreeGrafter"/>
</dbReference>
<dbReference type="InterPro" id="IPR002347">
    <property type="entry name" value="SDR_fam"/>
</dbReference>
<evidence type="ECO:0000256" key="3">
    <source>
        <dbReference type="RuleBase" id="RU000363"/>
    </source>
</evidence>
<keyword evidence="2 4" id="KW-0560">Oxidoreductase</keyword>
<dbReference type="EC" id="1.1.1.100" evidence="4"/>
<dbReference type="EMBL" id="FUFT01000005">
    <property type="protein sequence ID" value="SJL84567.1"/>
    <property type="molecule type" value="Genomic_DNA"/>
</dbReference>
<dbReference type="Proteomes" id="UP000189475">
    <property type="component" value="Unassembled WGS sequence"/>
</dbReference>
<evidence type="ECO:0000313" key="5">
    <source>
        <dbReference type="Proteomes" id="UP000189475"/>
    </source>
</evidence>